<protein>
    <submittedName>
        <fullName evidence="1">Uncharacterized protein</fullName>
    </submittedName>
</protein>
<proteinExistence type="predicted"/>
<gene>
    <name evidence="1" type="ORF">DPMN_060496</name>
</gene>
<evidence type="ECO:0000313" key="1">
    <source>
        <dbReference type="EMBL" id="KAH3717701.1"/>
    </source>
</evidence>
<accession>A0A9D4C5B9</accession>
<evidence type="ECO:0000313" key="2">
    <source>
        <dbReference type="Proteomes" id="UP000828390"/>
    </source>
</evidence>
<name>A0A9D4C5B9_DREPO</name>
<sequence length="121" mass="13832">MDHLPTTSPLPDIALIFESGFIKCSVQMFASEFMSLHFLFPPSQQTLDDILFEADTGVNVTARHERIKGIFCRCLFVLLRLSKNYFEKPRRTLLLDASGDRSILTFQSSRWCTIIINASRS</sequence>
<dbReference type="Proteomes" id="UP000828390">
    <property type="component" value="Unassembled WGS sequence"/>
</dbReference>
<organism evidence="1 2">
    <name type="scientific">Dreissena polymorpha</name>
    <name type="common">Zebra mussel</name>
    <name type="synonym">Mytilus polymorpha</name>
    <dbReference type="NCBI Taxonomy" id="45954"/>
    <lineage>
        <taxon>Eukaryota</taxon>
        <taxon>Metazoa</taxon>
        <taxon>Spiralia</taxon>
        <taxon>Lophotrochozoa</taxon>
        <taxon>Mollusca</taxon>
        <taxon>Bivalvia</taxon>
        <taxon>Autobranchia</taxon>
        <taxon>Heteroconchia</taxon>
        <taxon>Euheterodonta</taxon>
        <taxon>Imparidentia</taxon>
        <taxon>Neoheterodontei</taxon>
        <taxon>Myida</taxon>
        <taxon>Dreissenoidea</taxon>
        <taxon>Dreissenidae</taxon>
        <taxon>Dreissena</taxon>
    </lineage>
</organism>
<dbReference type="AlphaFoldDB" id="A0A9D4C5B9"/>
<reference evidence="1" key="2">
    <citation type="submission" date="2020-11" db="EMBL/GenBank/DDBJ databases">
        <authorList>
            <person name="McCartney M.A."/>
            <person name="Auch B."/>
            <person name="Kono T."/>
            <person name="Mallez S."/>
            <person name="Becker A."/>
            <person name="Gohl D.M."/>
            <person name="Silverstein K.A.T."/>
            <person name="Koren S."/>
            <person name="Bechman K.B."/>
            <person name="Herman A."/>
            <person name="Abrahante J.E."/>
            <person name="Garbe J."/>
        </authorList>
    </citation>
    <scope>NUCLEOTIDE SEQUENCE</scope>
    <source>
        <strain evidence="1">Duluth1</strain>
        <tissue evidence="1">Whole animal</tissue>
    </source>
</reference>
<comment type="caution">
    <text evidence="1">The sequence shown here is derived from an EMBL/GenBank/DDBJ whole genome shotgun (WGS) entry which is preliminary data.</text>
</comment>
<reference evidence="1" key="1">
    <citation type="journal article" date="2019" name="bioRxiv">
        <title>The Genome of the Zebra Mussel, Dreissena polymorpha: A Resource for Invasive Species Research.</title>
        <authorList>
            <person name="McCartney M.A."/>
            <person name="Auch B."/>
            <person name="Kono T."/>
            <person name="Mallez S."/>
            <person name="Zhang Y."/>
            <person name="Obille A."/>
            <person name="Becker A."/>
            <person name="Abrahante J.E."/>
            <person name="Garbe J."/>
            <person name="Badalamenti J.P."/>
            <person name="Herman A."/>
            <person name="Mangelson H."/>
            <person name="Liachko I."/>
            <person name="Sullivan S."/>
            <person name="Sone E.D."/>
            <person name="Koren S."/>
            <person name="Silverstein K.A.T."/>
            <person name="Beckman K.B."/>
            <person name="Gohl D.M."/>
        </authorList>
    </citation>
    <scope>NUCLEOTIDE SEQUENCE</scope>
    <source>
        <strain evidence="1">Duluth1</strain>
        <tissue evidence="1">Whole animal</tissue>
    </source>
</reference>
<keyword evidence="2" id="KW-1185">Reference proteome</keyword>
<dbReference type="EMBL" id="JAIWYP010000013">
    <property type="protein sequence ID" value="KAH3717701.1"/>
    <property type="molecule type" value="Genomic_DNA"/>
</dbReference>